<dbReference type="EMBL" id="WTQJ01000348">
    <property type="protein sequence ID" value="MWR14990.1"/>
    <property type="molecule type" value="Genomic_DNA"/>
</dbReference>
<sequence>MSKATEQNDKLKRAIIISAVLHVILFAALIWSSFDENIEASAGGGGGSSIDAVMVDSGAVVEQYKRMQSQESSAKRSD</sequence>
<feature type="non-terminal residue" evidence="2">
    <location>
        <position position="78"/>
    </location>
</feature>
<evidence type="ECO:0000313" key="4">
    <source>
        <dbReference type="Proteomes" id="UP000430387"/>
    </source>
</evidence>
<evidence type="ECO:0000313" key="3">
    <source>
        <dbReference type="EMBL" id="MWR38745.1"/>
    </source>
</evidence>
<protein>
    <submittedName>
        <fullName evidence="2">Cell envelope integrity protein TolA</fullName>
    </submittedName>
</protein>
<dbReference type="GO" id="GO:0019534">
    <property type="term" value="F:toxin transmembrane transporter activity"/>
    <property type="evidence" value="ECO:0007669"/>
    <property type="project" value="InterPro"/>
</dbReference>
<keyword evidence="1" id="KW-0472">Membrane</keyword>
<evidence type="ECO:0000256" key="1">
    <source>
        <dbReference type="SAM" id="Phobius"/>
    </source>
</evidence>
<keyword evidence="1" id="KW-0812">Transmembrane</keyword>
<evidence type="ECO:0000313" key="5">
    <source>
        <dbReference type="Proteomes" id="UP000460875"/>
    </source>
</evidence>
<gene>
    <name evidence="2" type="primary">tolA</name>
    <name evidence="3" type="ORF">GP975_11800</name>
    <name evidence="2" type="ORF">GQA06_14515</name>
</gene>
<dbReference type="GO" id="GO:0043213">
    <property type="term" value="P:bacteriocin transport"/>
    <property type="evidence" value="ECO:0007669"/>
    <property type="project" value="InterPro"/>
</dbReference>
<dbReference type="EMBL" id="WTQT01000213">
    <property type="protein sequence ID" value="MWR38745.1"/>
    <property type="molecule type" value="Genomic_DNA"/>
</dbReference>
<reference evidence="4 5" key="1">
    <citation type="submission" date="2019-12" db="EMBL/GenBank/DDBJ databases">
        <title>Enteriobacteria Tanzani isolates_8377-8380.</title>
        <authorList>
            <person name="Subbiah M."/>
            <person name="Call D."/>
        </authorList>
    </citation>
    <scope>NUCLEOTIDE SEQUENCE [LARGE SCALE GENOMIC DNA]</scope>
    <source>
        <strain evidence="3 5">8379wE2</strain>
        <strain evidence="2 4">8380wG1</strain>
    </source>
</reference>
<dbReference type="NCBIfam" id="TIGR02794">
    <property type="entry name" value="tolA_full"/>
    <property type="match status" value="1"/>
</dbReference>
<proteinExistence type="predicted"/>
<evidence type="ECO:0000313" key="2">
    <source>
        <dbReference type="EMBL" id="MWR14990.1"/>
    </source>
</evidence>
<organism evidence="2 4">
    <name type="scientific">Escherichia coli</name>
    <dbReference type="NCBI Taxonomy" id="562"/>
    <lineage>
        <taxon>Bacteria</taxon>
        <taxon>Pseudomonadati</taxon>
        <taxon>Pseudomonadota</taxon>
        <taxon>Gammaproteobacteria</taxon>
        <taxon>Enterobacterales</taxon>
        <taxon>Enterobacteriaceae</taxon>
        <taxon>Escherichia</taxon>
    </lineage>
</organism>
<dbReference type="Proteomes" id="UP000430387">
    <property type="component" value="Unassembled WGS sequence"/>
</dbReference>
<dbReference type="Proteomes" id="UP000460875">
    <property type="component" value="Unassembled WGS sequence"/>
</dbReference>
<comment type="caution">
    <text evidence="2">The sequence shown here is derived from an EMBL/GenBank/DDBJ whole genome shotgun (WGS) entry which is preliminary data.</text>
</comment>
<dbReference type="InterPro" id="IPR014161">
    <property type="entry name" value="Tol-Pal_TolA"/>
</dbReference>
<accession>A0A6D0IDS2</accession>
<name>A0A6D0IDS2_ECOLX</name>
<dbReference type="GO" id="GO:0016020">
    <property type="term" value="C:membrane"/>
    <property type="evidence" value="ECO:0007669"/>
    <property type="project" value="InterPro"/>
</dbReference>
<feature type="transmembrane region" description="Helical" evidence="1">
    <location>
        <begin position="12"/>
        <end position="31"/>
    </location>
</feature>
<dbReference type="AlphaFoldDB" id="A0A6D0IDS2"/>
<keyword evidence="1" id="KW-1133">Transmembrane helix</keyword>